<evidence type="ECO:0000313" key="1">
    <source>
        <dbReference type="EMBL" id="KAG5626746.1"/>
    </source>
</evidence>
<sequence>MAAGNGGSSRLPCLQLCHLDSQGRFNIAAFSILIQCTRNMKRRKTKIINRNCTGTKIQSIKMSPTTSRVMSQSWKG</sequence>
<dbReference type="Proteomes" id="UP000824120">
    <property type="component" value="Chromosome 2"/>
</dbReference>
<dbReference type="AlphaFoldDB" id="A0A9J6ARC1"/>
<proteinExistence type="predicted"/>
<protein>
    <submittedName>
        <fullName evidence="1">Uncharacterized protein</fullName>
    </submittedName>
</protein>
<name>A0A9J6ARC1_SOLCO</name>
<reference evidence="1 2" key="1">
    <citation type="submission" date="2020-09" db="EMBL/GenBank/DDBJ databases">
        <title>De no assembly of potato wild relative species, Solanum commersonii.</title>
        <authorList>
            <person name="Cho K."/>
        </authorList>
    </citation>
    <scope>NUCLEOTIDE SEQUENCE [LARGE SCALE GENOMIC DNA]</scope>
    <source>
        <strain evidence="1">LZ3.2</strain>
        <tissue evidence="1">Leaf</tissue>
    </source>
</reference>
<feature type="non-terminal residue" evidence="1">
    <location>
        <position position="1"/>
    </location>
</feature>
<evidence type="ECO:0000313" key="2">
    <source>
        <dbReference type="Proteomes" id="UP000824120"/>
    </source>
</evidence>
<dbReference type="EMBL" id="JACXVP010000002">
    <property type="protein sequence ID" value="KAG5626746.1"/>
    <property type="molecule type" value="Genomic_DNA"/>
</dbReference>
<organism evidence="1 2">
    <name type="scientific">Solanum commersonii</name>
    <name type="common">Commerson's wild potato</name>
    <name type="synonym">Commerson's nightshade</name>
    <dbReference type="NCBI Taxonomy" id="4109"/>
    <lineage>
        <taxon>Eukaryota</taxon>
        <taxon>Viridiplantae</taxon>
        <taxon>Streptophyta</taxon>
        <taxon>Embryophyta</taxon>
        <taxon>Tracheophyta</taxon>
        <taxon>Spermatophyta</taxon>
        <taxon>Magnoliopsida</taxon>
        <taxon>eudicotyledons</taxon>
        <taxon>Gunneridae</taxon>
        <taxon>Pentapetalae</taxon>
        <taxon>asterids</taxon>
        <taxon>lamiids</taxon>
        <taxon>Solanales</taxon>
        <taxon>Solanaceae</taxon>
        <taxon>Solanoideae</taxon>
        <taxon>Solaneae</taxon>
        <taxon>Solanum</taxon>
    </lineage>
</organism>
<keyword evidence="2" id="KW-1185">Reference proteome</keyword>
<accession>A0A9J6ARC1</accession>
<gene>
    <name evidence="1" type="ORF">H5410_011964</name>
</gene>
<comment type="caution">
    <text evidence="1">The sequence shown here is derived from an EMBL/GenBank/DDBJ whole genome shotgun (WGS) entry which is preliminary data.</text>
</comment>